<sequence length="88" mass="9700">MRERLAARWPDSPSRDGLAEDRALALTVADGLEALAPLHRQVITLRYFADLSVRDIATGLGIPEGTVKSRLHTALATLRRRLADLEVL</sequence>
<evidence type="ECO:0000256" key="2">
    <source>
        <dbReference type="ARBA" id="ARBA00023082"/>
    </source>
</evidence>
<dbReference type="Proteomes" id="UP001596413">
    <property type="component" value="Unassembled WGS sequence"/>
</dbReference>
<dbReference type="SUPFAM" id="SSF88659">
    <property type="entry name" value="Sigma3 and sigma4 domains of RNA polymerase sigma factors"/>
    <property type="match status" value="1"/>
</dbReference>
<comment type="caution">
    <text evidence="6">The sequence shown here is derived from an EMBL/GenBank/DDBJ whole genome shotgun (WGS) entry which is preliminary data.</text>
</comment>
<evidence type="ECO:0000256" key="4">
    <source>
        <dbReference type="ARBA" id="ARBA00023163"/>
    </source>
</evidence>
<proteinExistence type="predicted"/>
<dbReference type="CDD" id="cd06171">
    <property type="entry name" value="Sigma70_r4"/>
    <property type="match status" value="1"/>
</dbReference>
<dbReference type="EMBL" id="JBHSZO010000019">
    <property type="protein sequence ID" value="MFC7219190.1"/>
    <property type="molecule type" value="Genomic_DNA"/>
</dbReference>
<protein>
    <submittedName>
        <fullName evidence="6">RNA polymerase sigma factor</fullName>
    </submittedName>
</protein>
<evidence type="ECO:0000313" key="6">
    <source>
        <dbReference type="EMBL" id="MFC7219190.1"/>
    </source>
</evidence>
<gene>
    <name evidence="6" type="ORF">ACFQLX_13585</name>
</gene>
<evidence type="ECO:0000256" key="3">
    <source>
        <dbReference type="ARBA" id="ARBA00023125"/>
    </source>
</evidence>
<keyword evidence="1" id="KW-0805">Transcription regulation</keyword>
<dbReference type="Gene3D" id="1.10.10.10">
    <property type="entry name" value="Winged helix-like DNA-binding domain superfamily/Winged helix DNA-binding domain"/>
    <property type="match status" value="1"/>
</dbReference>
<evidence type="ECO:0000259" key="5">
    <source>
        <dbReference type="Pfam" id="PF04545"/>
    </source>
</evidence>
<keyword evidence="2" id="KW-0731">Sigma factor</keyword>
<feature type="domain" description="RNA polymerase sigma-70 region 4" evidence="5">
    <location>
        <begin position="32"/>
        <end position="79"/>
    </location>
</feature>
<dbReference type="PANTHER" id="PTHR43133:SF52">
    <property type="entry name" value="ECF RNA POLYMERASE SIGMA FACTOR SIGL"/>
    <property type="match status" value="1"/>
</dbReference>
<dbReference type="InterPro" id="IPR039425">
    <property type="entry name" value="RNA_pol_sigma-70-like"/>
</dbReference>
<accession>A0ABW2GEK3</accession>
<reference evidence="7" key="1">
    <citation type="journal article" date="2019" name="Int. J. Syst. Evol. Microbiol.">
        <title>The Global Catalogue of Microorganisms (GCM) 10K type strain sequencing project: providing services to taxonomists for standard genome sequencing and annotation.</title>
        <authorList>
            <consortium name="The Broad Institute Genomics Platform"/>
            <consortium name="The Broad Institute Genome Sequencing Center for Infectious Disease"/>
            <person name="Wu L."/>
            <person name="Ma J."/>
        </authorList>
    </citation>
    <scope>NUCLEOTIDE SEQUENCE [LARGE SCALE GENOMIC DNA]</scope>
    <source>
        <strain evidence="7">CGMCC 1.13681</strain>
    </source>
</reference>
<dbReference type="Pfam" id="PF04545">
    <property type="entry name" value="Sigma70_r4"/>
    <property type="match status" value="1"/>
</dbReference>
<dbReference type="InterPro" id="IPR013324">
    <property type="entry name" value="RNA_pol_sigma_r3/r4-like"/>
</dbReference>
<dbReference type="RefSeq" id="WP_386414756.1">
    <property type="nucleotide sequence ID" value="NZ_JBHSZO010000019.1"/>
</dbReference>
<evidence type="ECO:0000256" key="1">
    <source>
        <dbReference type="ARBA" id="ARBA00023015"/>
    </source>
</evidence>
<dbReference type="InterPro" id="IPR014284">
    <property type="entry name" value="RNA_pol_sigma-70_dom"/>
</dbReference>
<organism evidence="6 7">
    <name type="scientific">Streptomyces polyrhachis</name>
    <dbReference type="NCBI Taxonomy" id="1282885"/>
    <lineage>
        <taxon>Bacteria</taxon>
        <taxon>Bacillati</taxon>
        <taxon>Actinomycetota</taxon>
        <taxon>Actinomycetes</taxon>
        <taxon>Kitasatosporales</taxon>
        <taxon>Streptomycetaceae</taxon>
        <taxon>Streptomyces</taxon>
    </lineage>
</organism>
<dbReference type="NCBIfam" id="TIGR02937">
    <property type="entry name" value="sigma70-ECF"/>
    <property type="match status" value="1"/>
</dbReference>
<dbReference type="InterPro" id="IPR007630">
    <property type="entry name" value="RNA_pol_sigma70_r4"/>
</dbReference>
<name>A0ABW2GEK3_9ACTN</name>
<keyword evidence="7" id="KW-1185">Reference proteome</keyword>
<dbReference type="PANTHER" id="PTHR43133">
    <property type="entry name" value="RNA POLYMERASE ECF-TYPE SIGMA FACTO"/>
    <property type="match status" value="1"/>
</dbReference>
<evidence type="ECO:0000313" key="7">
    <source>
        <dbReference type="Proteomes" id="UP001596413"/>
    </source>
</evidence>
<keyword evidence="4" id="KW-0804">Transcription</keyword>
<keyword evidence="3" id="KW-0238">DNA-binding</keyword>
<dbReference type="InterPro" id="IPR036388">
    <property type="entry name" value="WH-like_DNA-bd_sf"/>
</dbReference>